<proteinExistence type="predicted"/>
<organism evidence="1">
    <name type="scientific">Schizaphis graminum</name>
    <name type="common">Green bug aphid</name>
    <dbReference type="NCBI Taxonomy" id="13262"/>
    <lineage>
        <taxon>Eukaryota</taxon>
        <taxon>Metazoa</taxon>
        <taxon>Ecdysozoa</taxon>
        <taxon>Arthropoda</taxon>
        <taxon>Hexapoda</taxon>
        <taxon>Insecta</taxon>
        <taxon>Pterygota</taxon>
        <taxon>Neoptera</taxon>
        <taxon>Paraneoptera</taxon>
        <taxon>Hemiptera</taxon>
        <taxon>Sternorrhyncha</taxon>
        <taxon>Aphidomorpha</taxon>
        <taxon>Aphidoidea</taxon>
        <taxon>Aphididae</taxon>
        <taxon>Aphidini</taxon>
        <taxon>Schizaphis</taxon>
    </lineage>
</organism>
<dbReference type="AlphaFoldDB" id="A0A2S2P0U7"/>
<name>A0A2S2P0U7_SCHGA</name>
<evidence type="ECO:0000313" key="1">
    <source>
        <dbReference type="EMBL" id="MBY23020.1"/>
    </source>
</evidence>
<sequence>MEMSGIPGYHAELSQLSGDSASRGGIEEETMYYEDIDVGDVSWGRGHLKTGFMCVGAAHYRQEGCLCWMSTTSWPSHAGASANMGLTRYSRSVPLCLKWEGSSSTRSGAWAAIRNSCMGSTHMWGLENIEAKARKWLYDPVSLGDFFSETEYANEIYGEARTILAQYWKKPSEIPSMTEWLASGRWVWGRAGTEAKTTIVIDGKVEKSRSMKGVDAALMSDEELGEELKRPIAEQFHIMEKSEGGKSRRVVKTSNESNRKIDFLSEVVEKGLYGSRFST</sequence>
<gene>
    <name evidence="1" type="ORF">g.61816</name>
</gene>
<dbReference type="EMBL" id="GGMR01010401">
    <property type="protein sequence ID" value="MBY23020.1"/>
    <property type="molecule type" value="Transcribed_RNA"/>
</dbReference>
<protein>
    <submittedName>
        <fullName evidence="1">Uncharacterized protein</fullName>
    </submittedName>
</protein>
<accession>A0A2S2P0U7</accession>
<reference evidence="1" key="1">
    <citation type="submission" date="2018-04" db="EMBL/GenBank/DDBJ databases">
        <title>Transcriptome of Schizaphis graminum biotype I.</title>
        <authorList>
            <person name="Scully E.D."/>
            <person name="Geib S.M."/>
            <person name="Palmer N.A."/>
            <person name="Koch K."/>
            <person name="Bradshaw J."/>
            <person name="Heng-Moss T."/>
            <person name="Sarath G."/>
        </authorList>
    </citation>
    <scope>NUCLEOTIDE SEQUENCE</scope>
</reference>